<dbReference type="OrthoDB" id="10258692at2759"/>
<accession>A0A6P7KDQ9</accession>
<feature type="region of interest" description="Disordered" evidence="10">
    <location>
        <begin position="1"/>
        <end position="72"/>
    </location>
</feature>
<keyword evidence="6" id="KW-0238">DNA-binding</keyword>
<dbReference type="FunFam" id="1.10.10.60:FF:000012">
    <property type="entry name" value="Metastasis-associated 1 family, member 3"/>
    <property type="match status" value="1"/>
</dbReference>
<protein>
    <submittedName>
        <fullName evidence="15 16">Uncharacterized protein LOC114451148</fullName>
    </submittedName>
</protein>
<dbReference type="SUPFAM" id="SSF46689">
    <property type="entry name" value="Homeodomain-like"/>
    <property type="match status" value="1"/>
</dbReference>
<dbReference type="PROSITE" id="PS00028">
    <property type="entry name" value="ZINC_FINGER_C2H2_1"/>
    <property type="match status" value="1"/>
</dbReference>
<dbReference type="PANTHER" id="PTHR16089:SF43">
    <property type="match status" value="1"/>
</dbReference>
<evidence type="ECO:0000313" key="14">
    <source>
        <dbReference type="Proteomes" id="UP000515145"/>
    </source>
</evidence>
<dbReference type="RefSeq" id="XP_028285521.1">
    <property type="nucleotide sequence ID" value="XM_028429720.1"/>
</dbReference>
<dbReference type="GO" id="GO:0006357">
    <property type="term" value="P:regulation of transcription by RNA polymerase II"/>
    <property type="evidence" value="ECO:0007669"/>
    <property type="project" value="TreeGrafter"/>
</dbReference>
<feature type="compositionally biased region" description="Pro residues" evidence="10">
    <location>
        <begin position="368"/>
        <end position="379"/>
    </location>
</feature>
<dbReference type="InterPro" id="IPR013087">
    <property type="entry name" value="Znf_C2H2_type"/>
</dbReference>
<dbReference type="PROSITE" id="PS50157">
    <property type="entry name" value="ZINC_FINGER_C2H2_2"/>
    <property type="match status" value="1"/>
</dbReference>
<dbReference type="RefSeq" id="XP_028285520.1">
    <property type="nucleotide sequence ID" value="XM_028429719.1"/>
</dbReference>
<dbReference type="GO" id="GO:0000118">
    <property type="term" value="C:histone deacetylase complex"/>
    <property type="evidence" value="ECO:0007669"/>
    <property type="project" value="TreeGrafter"/>
</dbReference>
<feature type="compositionally biased region" description="Low complexity" evidence="10">
    <location>
        <begin position="358"/>
        <end position="367"/>
    </location>
</feature>
<dbReference type="GO" id="GO:0003714">
    <property type="term" value="F:transcription corepressor activity"/>
    <property type="evidence" value="ECO:0007669"/>
    <property type="project" value="TreeGrafter"/>
</dbReference>
<keyword evidence="14" id="KW-1185">Reference proteome</keyword>
<proteinExistence type="predicted"/>
<keyword evidence="4" id="KW-0862">Zinc</keyword>
<evidence type="ECO:0000256" key="8">
    <source>
        <dbReference type="ARBA" id="ARBA00023242"/>
    </source>
</evidence>
<feature type="region of interest" description="Disordered" evidence="10">
    <location>
        <begin position="436"/>
        <end position="480"/>
    </location>
</feature>
<feature type="region of interest" description="Disordered" evidence="10">
    <location>
        <begin position="497"/>
        <end position="525"/>
    </location>
</feature>
<dbReference type="InterPro" id="IPR051066">
    <property type="entry name" value="Trans_reg/Corepressor"/>
</dbReference>
<evidence type="ECO:0000256" key="1">
    <source>
        <dbReference type="ARBA" id="ARBA00004123"/>
    </source>
</evidence>
<dbReference type="GO" id="GO:0008270">
    <property type="term" value="F:zinc ion binding"/>
    <property type="evidence" value="ECO:0007669"/>
    <property type="project" value="UniProtKB-KW"/>
</dbReference>
<dbReference type="GeneID" id="114451148"/>
<evidence type="ECO:0000313" key="16">
    <source>
        <dbReference type="RefSeq" id="XP_028285520.1"/>
    </source>
</evidence>
<dbReference type="InterPro" id="IPR017884">
    <property type="entry name" value="SANT_dom"/>
</dbReference>
<evidence type="ECO:0000256" key="6">
    <source>
        <dbReference type="ARBA" id="ARBA00023125"/>
    </source>
</evidence>
<feature type="compositionally biased region" description="Polar residues" evidence="10">
    <location>
        <begin position="1"/>
        <end position="12"/>
    </location>
</feature>
<dbReference type="InterPro" id="IPR001005">
    <property type="entry name" value="SANT/Myb"/>
</dbReference>
<dbReference type="PROSITE" id="PS51156">
    <property type="entry name" value="ELM2"/>
    <property type="match status" value="1"/>
</dbReference>
<evidence type="ECO:0000256" key="7">
    <source>
        <dbReference type="ARBA" id="ARBA00023163"/>
    </source>
</evidence>
<feature type="compositionally biased region" description="Low complexity" evidence="10">
    <location>
        <begin position="56"/>
        <end position="70"/>
    </location>
</feature>
<feature type="domain" description="ELM2" evidence="12">
    <location>
        <begin position="606"/>
        <end position="701"/>
    </location>
</feature>
<dbReference type="SMART" id="SM01189">
    <property type="entry name" value="ELM2"/>
    <property type="match status" value="1"/>
</dbReference>
<feature type="domain" description="SANT" evidence="13">
    <location>
        <begin position="711"/>
        <end position="762"/>
    </location>
</feature>
<feature type="compositionally biased region" description="Low complexity" evidence="10">
    <location>
        <begin position="471"/>
        <end position="480"/>
    </location>
</feature>
<dbReference type="GO" id="GO:0003677">
    <property type="term" value="F:DNA binding"/>
    <property type="evidence" value="ECO:0007669"/>
    <property type="project" value="UniProtKB-KW"/>
</dbReference>
<dbReference type="Gene3D" id="1.10.10.60">
    <property type="entry name" value="Homeodomain-like"/>
    <property type="match status" value="1"/>
</dbReference>
<dbReference type="InterPro" id="IPR009057">
    <property type="entry name" value="Homeodomain-like_sf"/>
</dbReference>
<evidence type="ECO:0000313" key="17">
    <source>
        <dbReference type="RefSeq" id="XP_028285521.1"/>
    </source>
</evidence>
<dbReference type="Pfam" id="PF01448">
    <property type="entry name" value="ELM2"/>
    <property type="match status" value="1"/>
</dbReference>
<keyword evidence="3 9" id="KW-0863">Zinc-finger</keyword>
<evidence type="ECO:0000256" key="3">
    <source>
        <dbReference type="ARBA" id="ARBA00022771"/>
    </source>
</evidence>
<dbReference type="PANTHER" id="PTHR16089">
    <property type="entry name" value="REST COREPRESSOR COREST PROTEIN-RELATED"/>
    <property type="match status" value="1"/>
</dbReference>
<evidence type="ECO:0000256" key="10">
    <source>
        <dbReference type="SAM" id="MobiDB-lite"/>
    </source>
</evidence>
<dbReference type="PROSITE" id="PS51293">
    <property type="entry name" value="SANT"/>
    <property type="match status" value="1"/>
</dbReference>
<evidence type="ECO:0000259" key="13">
    <source>
        <dbReference type="PROSITE" id="PS51293"/>
    </source>
</evidence>
<dbReference type="Pfam" id="PF00249">
    <property type="entry name" value="Myb_DNA-binding"/>
    <property type="match status" value="1"/>
</dbReference>
<keyword evidence="5" id="KW-0805">Transcription regulation</keyword>
<evidence type="ECO:0000256" key="2">
    <source>
        <dbReference type="ARBA" id="ARBA00022723"/>
    </source>
</evidence>
<sequence length="980" mass="107464">MEDRSSTQSFSNLHHRHRPSFPLTLPSLQVTEVGYPSSEPGQDSLEPYGSQREESTTSFLTSTSSSGARRGSSDRILLNTSVSSLDASLGGHIDGNNGLGGHFEESWYSSSKRAEIWDDGESCESTTDELHGKSGCYGNTNDVFYMMSCANDEGVRCRVRANYDNYAHVSCEAKSETVYNRENNISHFTKQTASYNRSSAGSFSDNNDYCRTDSRVSDDCLRMEEDYGSSCGSGEDQLQPVEAEGPWFSQGEGKWRGAAENHTLPSGGFPQRSLFNSRTYTQKLDSFSEAFLSQKKRRFPLIPNVDSSWEFGVGRGEPPALVKSRQSCAFDSDSYLPPSSTSSSPAHPSLPSFPSPPTSSHLMSSVLSPPPTPLPPPSHSPSKVDSPSAFSGHSVCQGGESLGMLQFFASRLQSSPSVHSPGMMWKFPLLPHSFPQSSGGPGNAECNQRSSHGEDYGNVTAPHNILQTPESSFPTSSSHHPSLHPCRALCSTSSPSPQTSFHLLSRPSQHHEAADKTAPYIVPHKIKNGPTSLNLSLLQQQASPAYNGTPFPSIFHSTRGQNKGRYTPRPLLNPVRKGTGLYSSLLSLHHREQGTSHGEEECGVLPHVNVGPDFQAELPPCFADKDCWSQEEESSKEQLLWKPWDKLVDSGNLQDQVEKLLSMCSSSCIPGGGSNTELALHCLHYCQGNTMATLEMLLFSQPSPTGDYHYSGSDLWTDAEKSLFSAALRTCGKDFSLIQKMVKTKSVFQCVEFYYLSKKLLDKQTKQKEEENKEGELEQQKNVTPICQPVARQFSLEAVVPVPPLASFFPCKLCGKMFYKIKSRNAHMKIHRQPQEDWADRRLQHQLLTQRLALSHSANLLPSSGSNLLSTQTPVRTFPSPGSSMDNIHNTITNSNPITPSNANDLDPALSYGNTAPQNSHVIPNIDNSIAKEPGTVLSFPQSWGSFGHHVDQTTFYCQPKGQEDIGAGTVGGKEPVNWQ</sequence>
<keyword evidence="7" id="KW-0804">Transcription</keyword>
<evidence type="ECO:0000256" key="9">
    <source>
        <dbReference type="PROSITE-ProRule" id="PRU00042"/>
    </source>
</evidence>
<evidence type="ECO:0000313" key="15">
    <source>
        <dbReference type="RefSeq" id="XP_028285519.1"/>
    </source>
</evidence>
<reference evidence="15 16" key="1">
    <citation type="submission" date="2025-04" db="UniProtKB">
        <authorList>
            <consortium name="RefSeq"/>
        </authorList>
    </citation>
    <scope>IDENTIFICATION</scope>
</reference>
<comment type="subcellular location">
    <subcellularLocation>
        <location evidence="1">Nucleus</location>
    </subcellularLocation>
</comment>
<feature type="region of interest" description="Disordered" evidence="10">
    <location>
        <begin position="333"/>
        <end position="392"/>
    </location>
</feature>
<dbReference type="GO" id="GO:0005667">
    <property type="term" value="C:transcription regulator complex"/>
    <property type="evidence" value="ECO:0007669"/>
    <property type="project" value="TreeGrafter"/>
</dbReference>
<evidence type="ECO:0000259" key="11">
    <source>
        <dbReference type="PROSITE" id="PS50157"/>
    </source>
</evidence>
<dbReference type="SMART" id="SM00717">
    <property type="entry name" value="SANT"/>
    <property type="match status" value="1"/>
</dbReference>
<evidence type="ECO:0000259" key="12">
    <source>
        <dbReference type="PROSITE" id="PS51156"/>
    </source>
</evidence>
<evidence type="ECO:0000256" key="4">
    <source>
        <dbReference type="ARBA" id="ARBA00022833"/>
    </source>
</evidence>
<organism evidence="14 17">
    <name type="scientific">Parambassis ranga</name>
    <name type="common">Indian glassy fish</name>
    <dbReference type="NCBI Taxonomy" id="210632"/>
    <lineage>
        <taxon>Eukaryota</taxon>
        <taxon>Metazoa</taxon>
        <taxon>Chordata</taxon>
        <taxon>Craniata</taxon>
        <taxon>Vertebrata</taxon>
        <taxon>Euteleostomi</taxon>
        <taxon>Actinopterygii</taxon>
        <taxon>Neopterygii</taxon>
        <taxon>Teleostei</taxon>
        <taxon>Neoteleostei</taxon>
        <taxon>Acanthomorphata</taxon>
        <taxon>Ovalentaria</taxon>
        <taxon>Ambassidae</taxon>
        <taxon>Parambassis</taxon>
    </lineage>
</organism>
<feature type="domain" description="C2H2-type" evidence="11">
    <location>
        <begin position="809"/>
        <end position="836"/>
    </location>
</feature>
<gene>
    <name evidence="15 16 17" type="primary">LOC114451148</name>
</gene>
<dbReference type="Proteomes" id="UP000515145">
    <property type="component" value="Chromosome 18"/>
</dbReference>
<evidence type="ECO:0000256" key="5">
    <source>
        <dbReference type="ARBA" id="ARBA00023015"/>
    </source>
</evidence>
<dbReference type="AlphaFoldDB" id="A0A6P7KDQ9"/>
<dbReference type="RefSeq" id="XP_028285519.1">
    <property type="nucleotide sequence ID" value="XM_028429718.1"/>
</dbReference>
<keyword evidence="8" id="KW-0539">Nucleus</keyword>
<dbReference type="InterPro" id="IPR000949">
    <property type="entry name" value="ELM2_dom"/>
</dbReference>
<keyword evidence="2" id="KW-0479">Metal-binding</keyword>
<feature type="compositionally biased region" description="Low complexity" evidence="10">
    <location>
        <begin position="333"/>
        <end position="350"/>
    </location>
</feature>
<name>A0A6P7KDQ9_9TELE</name>